<gene>
    <name evidence="2" type="ORF">MmiAt1_13320</name>
</gene>
<dbReference type="Pfam" id="PF02663">
    <property type="entry name" value="FmdE"/>
    <property type="match status" value="1"/>
</dbReference>
<evidence type="ECO:0000259" key="1">
    <source>
        <dbReference type="Pfam" id="PF02663"/>
    </source>
</evidence>
<dbReference type="InterPro" id="IPR026328">
    <property type="entry name" value="FmdE"/>
</dbReference>
<dbReference type="Gene3D" id="3.30.1330.130">
    <property type="match status" value="1"/>
</dbReference>
<comment type="caution">
    <text evidence="2">The sequence shown here is derived from an EMBL/GenBank/DDBJ whole genome shotgun (WGS) entry which is preliminary data.</text>
</comment>
<organism evidence="2 3">
    <name type="scientific">Methanimicrococcus hacksteinii</name>
    <dbReference type="NCBI Taxonomy" id="3028293"/>
    <lineage>
        <taxon>Archaea</taxon>
        <taxon>Methanobacteriati</taxon>
        <taxon>Methanobacteriota</taxon>
        <taxon>Stenosarchaea group</taxon>
        <taxon>Methanomicrobia</taxon>
        <taxon>Methanosarcinales</taxon>
        <taxon>Methanosarcinaceae</taxon>
        <taxon>Methanimicrococcus</taxon>
    </lineage>
</organism>
<reference evidence="2 3" key="1">
    <citation type="submission" date="2023-06" db="EMBL/GenBank/DDBJ databases">
        <title>Genome sequence of Methanimicrococcus sp. At1.</title>
        <authorList>
            <person name="Protasov E."/>
            <person name="Platt K."/>
            <person name="Poehlein A."/>
            <person name="Daniel R."/>
            <person name="Brune A."/>
        </authorList>
    </citation>
    <scope>NUCLEOTIDE SEQUENCE [LARGE SCALE GENOMIC DNA]</scope>
    <source>
        <strain evidence="2 3">At1</strain>
    </source>
</reference>
<dbReference type="PANTHER" id="PTHR39418">
    <property type="entry name" value="DEHYDROGENASE-RELATED"/>
    <property type="match status" value="1"/>
</dbReference>
<accession>A0ABU3VQP7</accession>
<dbReference type="Proteomes" id="UP001272052">
    <property type="component" value="Unassembled WGS sequence"/>
</dbReference>
<proteinExistence type="predicted"/>
<dbReference type="SUPFAM" id="SSF143555">
    <property type="entry name" value="FwdE-like"/>
    <property type="match status" value="1"/>
</dbReference>
<dbReference type="PIRSF" id="PIRSF006578">
    <property type="entry name" value="FwdE"/>
    <property type="match status" value="1"/>
</dbReference>
<feature type="domain" description="Formylmethanofuran dehydrogenase subunit E" evidence="1">
    <location>
        <begin position="21"/>
        <end position="154"/>
    </location>
</feature>
<dbReference type="InterPro" id="IPR003814">
    <property type="entry name" value="FmdEsu_dom"/>
</dbReference>
<dbReference type="EMBL" id="JAWDKC010000022">
    <property type="protein sequence ID" value="MDV0445738.1"/>
    <property type="molecule type" value="Genomic_DNA"/>
</dbReference>
<evidence type="ECO:0000313" key="3">
    <source>
        <dbReference type="Proteomes" id="UP001272052"/>
    </source>
</evidence>
<name>A0ABU3VQP7_9EURY</name>
<dbReference type="PANTHER" id="PTHR39418:SF1">
    <property type="entry name" value="DEHYDROGENASE"/>
    <property type="match status" value="1"/>
</dbReference>
<keyword evidence="3" id="KW-1185">Reference proteome</keyword>
<evidence type="ECO:0000313" key="2">
    <source>
        <dbReference type="EMBL" id="MDV0445738.1"/>
    </source>
</evidence>
<protein>
    <recommendedName>
        <fullName evidence="1">Formylmethanofuran dehydrogenase subunit E domain-containing protein</fullName>
    </recommendedName>
</protein>
<dbReference type="RefSeq" id="WP_318786166.1">
    <property type="nucleotide sequence ID" value="NZ_JAWDKC010000022.1"/>
</dbReference>
<dbReference type="InterPro" id="IPR053194">
    <property type="entry name" value="tRNA_methyltr_O"/>
</dbReference>
<sequence>MSADPILKEISERSYDDAVAFHGHSCGGLALGYVAALYARELLDLNYSEDEEAVVITETDSCTVDSIQTILGTTAGKGNLIVNNWGKTAFTFYNRNSGKAVRLIMRPDFFKPNPEMDELRKKVMSDTATEEESARYHELSDQRVNDILSTAGNQIYDVKEPQQPAPEKAKIFDNIICPICGESVGVARCVEAGGQKICQFCARNQK</sequence>